<keyword evidence="5" id="KW-0916">Viral movement protein</keyword>
<organism evidence="10 11">
    <name type="scientific">Soybean Putnam virus</name>
    <dbReference type="NCBI Taxonomy" id="1221449"/>
    <lineage>
        <taxon>Viruses</taxon>
        <taxon>Riboviria</taxon>
        <taxon>Pararnavirae</taxon>
        <taxon>Artverviricota</taxon>
        <taxon>Revtraviricetes</taxon>
        <taxon>Ortervirales</taxon>
        <taxon>Caulimoviridae</taxon>
        <taxon>Caulimovirus</taxon>
        <taxon>Caulimovirus glycinis</taxon>
    </lineage>
</organism>
<dbReference type="GO" id="GO:0046740">
    <property type="term" value="P:transport of virus in host, cell to cell"/>
    <property type="evidence" value="ECO:0007669"/>
    <property type="project" value="UniProtKB-KW"/>
</dbReference>
<dbReference type="InterPro" id="IPR028919">
    <property type="entry name" value="Viral_movement"/>
</dbReference>
<evidence type="ECO:0000256" key="7">
    <source>
        <dbReference type="ARBA" id="ARBA00023081"/>
    </source>
</evidence>
<evidence type="ECO:0000256" key="9">
    <source>
        <dbReference type="ARBA" id="ARBA00030527"/>
    </source>
</evidence>
<dbReference type="Proteomes" id="UP000201987">
    <property type="component" value="Segment"/>
</dbReference>
<evidence type="ECO:0000313" key="10">
    <source>
        <dbReference type="EMBL" id="AFP95346.1"/>
    </source>
</evidence>
<evidence type="ECO:0000256" key="2">
    <source>
        <dbReference type="ARBA" id="ARBA00009255"/>
    </source>
</evidence>
<evidence type="ECO:0000256" key="5">
    <source>
        <dbReference type="ARBA" id="ARBA00023031"/>
    </source>
</evidence>
<dbReference type="InterPro" id="IPR051596">
    <property type="entry name" value="Caulimoviridae_Movement"/>
</dbReference>
<keyword evidence="6" id="KW-0175">Coiled coil</keyword>
<dbReference type="GO" id="GO:0044219">
    <property type="term" value="C:host cell plasmodesma"/>
    <property type="evidence" value="ECO:0007669"/>
    <property type="project" value="UniProtKB-SubCell"/>
</dbReference>
<evidence type="ECO:0000256" key="3">
    <source>
        <dbReference type="ARBA" id="ARBA00014660"/>
    </source>
</evidence>
<keyword evidence="11" id="KW-1185">Reference proteome</keyword>
<dbReference type="PANTHER" id="PTHR47599:SF3">
    <property type="entry name" value="CELL-TO-CELL MOVEMENT PROTEIN"/>
    <property type="match status" value="1"/>
</dbReference>
<dbReference type="GeneID" id="13484506"/>
<accession>J7HA40</accession>
<dbReference type="RefSeq" id="YP_006607888.1">
    <property type="nucleotide sequence ID" value="NC_018505.1"/>
</dbReference>
<proteinExistence type="inferred from homology"/>
<dbReference type="EMBL" id="JQ926983">
    <property type="protein sequence ID" value="AFP95346.1"/>
    <property type="molecule type" value="Genomic_DNA"/>
</dbReference>
<evidence type="ECO:0000256" key="6">
    <source>
        <dbReference type="ARBA" id="ARBA00023054"/>
    </source>
</evidence>
<dbReference type="OrthoDB" id="10370at10239"/>
<sequence>MNTVSVDHDSGSEEQAQITFNESSKGFDASLLIKQSVLSRINKTNLSLNKNDVFKIPSLGFLKRKNEVYYYVSTKEIHVDIKDTKGTVYLPFITKEEVNTNLQKIKSEVRSKISTVHLGAIKVLIKASFQAGIDSPIKMAIIDNRINDRKDCILGAARGNLCYQKFMFTVYPKFEISINTKNLDQVLSFIHHFERENLMNSGDKVFSLTYVVGYALSNSVHSIDYKHKEYIEIDQVFSDIGHVEEKQFSDISPIEDTWALDIAQNKGRLGQGPIRSIRGNTMHIGSTSRPKDISLVDISKQIDEFGKTLKTLSET</sequence>
<comment type="subcellular location">
    <subcellularLocation>
        <location evidence="1">Host cell junction</location>
        <location evidence="1">Host plasmodesma</location>
    </subcellularLocation>
</comment>
<name>J7HA40_9VIRU</name>
<comment type="function">
    <text evidence="8">Transports viral genome to neighboring plant cells directly through plasmosdesmata, without any budding. The movement protein allows efficient cell to cell propagation, by bypassing the host cell wall barrier. Acts by forming tubules structures that increase the size exclusion limit (SEL) of plasmodesmata, thereby allowing viral ribonucleocapsids to spread directly to neighboring cells.</text>
</comment>
<dbReference type="Pfam" id="PF01107">
    <property type="entry name" value="MP"/>
    <property type="match status" value="1"/>
</dbReference>
<protein>
    <recommendedName>
        <fullName evidence="3">Movement protein</fullName>
    </recommendedName>
    <alternativeName>
        <fullName evidence="9">Cell-to-cell transport protein</fullName>
    </alternativeName>
</protein>
<comment type="similarity">
    <text evidence="2">Belongs to the caulimoviridae movement protein family.</text>
</comment>
<evidence type="ECO:0000256" key="4">
    <source>
        <dbReference type="ARBA" id="ARBA00022448"/>
    </source>
</evidence>
<keyword evidence="4" id="KW-0813">Transport</keyword>
<evidence type="ECO:0000313" key="11">
    <source>
        <dbReference type="Proteomes" id="UP000201987"/>
    </source>
</evidence>
<keyword evidence="7" id="KW-1031">Host cell junction</keyword>
<evidence type="ECO:0000256" key="8">
    <source>
        <dbReference type="ARBA" id="ARBA00024940"/>
    </source>
</evidence>
<evidence type="ECO:0000256" key="1">
    <source>
        <dbReference type="ARBA" id="ARBA00004621"/>
    </source>
</evidence>
<dbReference type="PANTHER" id="PTHR47599">
    <property type="entry name" value="CELL-TO-CELL MOVEMENT PROTEIN"/>
    <property type="match status" value="1"/>
</dbReference>
<dbReference type="KEGG" id="vg:13484506"/>
<reference evidence="10 11" key="1">
    <citation type="journal article" date="2012" name="J. Virol.">
        <title>Complete genome sequence of a novel pararetrovirus isolated from soybean.</title>
        <authorList>
            <person name="Han J."/>
            <person name="Domier L.L."/>
            <person name="Dorrance A."/>
            <person name="Qu F."/>
        </authorList>
    </citation>
    <scope>NUCLEOTIDE SEQUENCE [LARGE SCALE GENOMIC DNA]</scope>
</reference>